<sequence>MKALQTFSDEYLQRCKGLTIEEKLDFIENFRLMYATIHPPSKAVDQQMPANPSTKNIKHQLD</sequence>
<name>A0A3B0V4K8_9ZZZZ</name>
<evidence type="ECO:0000313" key="2">
    <source>
        <dbReference type="EMBL" id="VAW38495.1"/>
    </source>
</evidence>
<reference evidence="2" key="1">
    <citation type="submission" date="2018-06" db="EMBL/GenBank/DDBJ databases">
        <authorList>
            <person name="Zhirakovskaya E."/>
        </authorList>
    </citation>
    <scope>NUCLEOTIDE SEQUENCE</scope>
</reference>
<feature type="region of interest" description="Disordered" evidence="1">
    <location>
        <begin position="43"/>
        <end position="62"/>
    </location>
</feature>
<organism evidence="2">
    <name type="scientific">hydrothermal vent metagenome</name>
    <dbReference type="NCBI Taxonomy" id="652676"/>
    <lineage>
        <taxon>unclassified sequences</taxon>
        <taxon>metagenomes</taxon>
        <taxon>ecological metagenomes</taxon>
    </lineage>
</organism>
<proteinExistence type="predicted"/>
<dbReference type="EMBL" id="UOEW01000205">
    <property type="protein sequence ID" value="VAW38495.1"/>
    <property type="molecule type" value="Genomic_DNA"/>
</dbReference>
<dbReference type="AlphaFoldDB" id="A0A3B0V4K8"/>
<evidence type="ECO:0000256" key="1">
    <source>
        <dbReference type="SAM" id="MobiDB-lite"/>
    </source>
</evidence>
<accession>A0A3B0V4K8</accession>
<protein>
    <submittedName>
        <fullName evidence="2">Uncharacterized protein</fullName>
    </submittedName>
</protein>
<gene>
    <name evidence="2" type="ORF">MNBD_GAMMA01-1663</name>
</gene>